<dbReference type="Pfam" id="PF03906">
    <property type="entry name" value="Phage_T7_tail"/>
    <property type="match status" value="1"/>
</dbReference>
<keyword evidence="3" id="KW-0946">Virion</keyword>
<comment type="subcellular location">
    <subcellularLocation>
        <location evidence="1">Virion</location>
    </subcellularLocation>
</comment>
<evidence type="ECO:0000256" key="3">
    <source>
        <dbReference type="ARBA" id="ARBA00022844"/>
    </source>
</evidence>
<organism evidence="5 6">
    <name type="scientific">Caulobacter phage KSC</name>
    <dbReference type="NCBI Taxonomy" id="3020398"/>
    <lineage>
        <taxon>Viruses</taxon>
        <taxon>Duplodnaviria</taxon>
        <taxon>Heunggongvirae</taxon>
        <taxon>Uroviricota</taxon>
        <taxon>Caudoviricetes</taxon>
        <taxon>Autographivirales</taxon>
        <taxon>Autonotataviridae</taxon>
        <taxon>Percyvirus</taxon>
        <taxon>Percyvirus KSC</taxon>
    </lineage>
</organism>
<evidence type="ECO:0000256" key="1">
    <source>
        <dbReference type="ARBA" id="ARBA00004328"/>
    </source>
</evidence>
<dbReference type="SUPFAM" id="SSF110296">
    <property type="entry name" value="Oligoxyloglucan reducing end-specific cellobiohydrolase"/>
    <property type="match status" value="1"/>
</dbReference>
<keyword evidence="6" id="KW-1185">Reference proteome</keyword>
<gene>
    <name evidence="5" type="primary">KSC_gp039</name>
</gene>
<evidence type="ECO:0000313" key="6">
    <source>
        <dbReference type="Proteomes" id="UP001221122"/>
    </source>
</evidence>
<protein>
    <submittedName>
        <fullName evidence="5">Tail fiber protein</fullName>
    </submittedName>
</protein>
<evidence type="ECO:0000256" key="2">
    <source>
        <dbReference type="ARBA" id="ARBA00022732"/>
    </source>
</evidence>
<proteinExistence type="predicted"/>
<name>A0AAF0BAV3_9CAUD</name>
<reference evidence="6" key="1">
    <citation type="journal article" date="2024" name="Viruses">
        <title>New Genera and Species of Caulobacter and Brevundimonas Bacteriophages Provide Insights into Phage Genome Evolution.</title>
        <authorList>
            <person name="Ely B."/>
            <person name="Hils M."/>
            <person name="Clarke A."/>
            <person name="Albert M."/>
            <person name="Holness N."/>
            <person name="Lenski J."/>
            <person name="Mohammadi T."/>
        </authorList>
    </citation>
    <scope>NUCLEOTIDE SEQUENCE [LARGE SCALE GENOMIC DNA]</scope>
</reference>
<evidence type="ECO:0000313" key="5">
    <source>
        <dbReference type="EMBL" id="WCD56176.1"/>
    </source>
</evidence>
<evidence type="ECO:0000259" key="4">
    <source>
        <dbReference type="Pfam" id="PF03906"/>
    </source>
</evidence>
<dbReference type="InterPro" id="IPR005604">
    <property type="entry name" value="Phage_T7_tail_fibre-like_N"/>
</dbReference>
<feature type="domain" description="Bacteriophage T7 tail fibre protein-like N-terminal" evidence="4">
    <location>
        <begin position="13"/>
        <end position="129"/>
    </location>
</feature>
<keyword evidence="2" id="KW-1227">Viral tail protein</keyword>
<accession>A0AAF0BAV3</accession>
<dbReference type="EMBL" id="OQ135104">
    <property type="protein sequence ID" value="WCD56176.1"/>
    <property type="molecule type" value="Genomic_DNA"/>
</dbReference>
<dbReference type="Proteomes" id="UP001221122">
    <property type="component" value="Segment"/>
</dbReference>
<dbReference type="GO" id="GO:0098015">
    <property type="term" value="C:virus tail"/>
    <property type="evidence" value="ECO:0007669"/>
    <property type="project" value="UniProtKB-KW"/>
</dbReference>
<sequence>MADNPMLDPSISYSTNRFLSNGSQTTFEVSFAGGYISQSNVKAYYVNALGNIVLVSLTFIGPNTVSIGSPIPSGLTLVVYRDTPKDAPLVDFTDGSTINEKNLDKLARQAILATGEVLDRFNETITTNEQIVQDFTDDINASIAVVQANIDEVNDDIAELTTSVSAANTTAANAVTIANGAVTSAGTANTTAADAVTIANSAVGVANGATLTANNTQSQFASLLATVNSIAGTDFTGFVQTTGDQAIAGVKRFSGSYLAIGANNGVTTRLYDDGRFSRNNGANLYSINEWAHLFNKPATFAPSAHTHVKADITDLSLAVADITGLTTALAGKQAQSARLDAFAGVAPTNQGIPYYTSSGGAMAFTVTQTYGRSLLNTASAAALQAVAAQIGDLLYTMAPPPSGFVPADDSTYLSSVYPAAAALLPAATGSGLTTVTAGDMRPANAFLAASGNAGFTTMVFVGPGGQAAVTTDAGTTAVMTNSGTRNTLRDVCYNTSLTWFVAVGDAGTIITSSDGIQWTTRTSGTAQNLRGVCYDATLNVLVAVGDNSTILTSSDGVAWTVRTPPAAGVQYNCVYADQSGTIAIGTNTGNYVYNTTTANATAWSAATLASGGGSPITSGRWSGGALLFATAASGLHRASGAANLRANTWSFATFGSGTVSKVFGTGTYHMLVISTGTIFYNPPNGNLTSGWTSSGSLGSAGPYAVAWTGSDQKLIALQGHQADGRMYTTTNSTGASTVSSTTRVLDPNYAVQDAATSGDSRVVLALISGTAVWRQDLGYYYPVGGDTADGRVIWNGTYFVRATNVASPAISTSPDGDTWTARTAPGSTIGGCGGFVTIGTDLYIWGPNGGLWKSADQGVTWSVVGTVGAAIVGMAALNGLLYALASNGTVYKSVAPFSSWAIVPTSIDLSPYTWSRLGSGGGVLVAATAGTSFRITTSTDGKTWSAPQQISGTGNPTKLLYFSGAFMFGHTQMASTGIVVSTTGYTWTTLPVGGGTQTNGTTVMYNPAAARFEVFGTTANGATNRVAYSPASPAAFRVPYAQTLSGYTPYVKIG</sequence>